<name>A0A1S8XA51_OPIVI</name>
<dbReference type="Pfam" id="PF05768">
    <property type="entry name" value="Glrx-like"/>
    <property type="match status" value="1"/>
</dbReference>
<dbReference type="InterPro" id="IPR008554">
    <property type="entry name" value="Glutaredoxin-like"/>
</dbReference>
<organism evidence="2 3">
    <name type="scientific">Opisthorchis viverrini</name>
    <name type="common">Southeast Asian liver fluke</name>
    <dbReference type="NCBI Taxonomy" id="6198"/>
    <lineage>
        <taxon>Eukaryota</taxon>
        <taxon>Metazoa</taxon>
        <taxon>Spiralia</taxon>
        <taxon>Lophotrochozoa</taxon>
        <taxon>Platyhelminthes</taxon>
        <taxon>Trematoda</taxon>
        <taxon>Digenea</taxon>
        <taxon>Opisthorchiida</taxon>
        <taxon>Opisthorchiata</taxon>
        <taxon>Opisthorchiidae</taxon>
        <taxon>Opisthorchis</taxon>
    </lineage>
</organism>
<accession>A0A1S8XA51</accession>
<dbReference type="AlphaFoldDB" id="A0A1S8XA51"/>
<evidence type="ECO:0000256" key="1">
    <source>
        <dbReference type="RuleBase" id="RU363082"/>
    </source>
</evidence>
<dbReference type="InterPro" id="IPR052565">
    <property type="entry name" value="Glutaredoxin-like_YDR286C"/>
</dbReference>
<comment type="similarity">
    <text evidence="1">Belongs to the glutaredoxin family.</text>
</comment>
<proteinExistence type="inferred from homology"/>
<keyword evidence="1" id="KW-0249">Electron transport</keyword>
<dbReference type="EMBL" id="KV891522">
    <property type="protein sequence ID" value="OON23562.1"/>
    <property type="molecule type" value="Genomic_DNA"/>
</dbReference>
<sequence>MLSSRLSSLVTRPPRIFQRAPPLVTINRLTSQTLAYPSVPTLVMFTKPDCSLCRAAIEQLRPYANKYFRLQLVDITEAKNSVWRKYQYDIPVFHILSVGTQLTHENKGTYLMKHHVDWNRLKNSIPELDQCPELDEY</sequence>
<reference evidence="2 3" key="1">
    <citation type="submission" date="2015-03" db="EMBL/GenBank/DDBJ databases">
        <title>Draft genome of the nematode, Opisthorchis viverrini.</title>
        <authorList>
            <person name="Mitreva M."/>
        </authorList>
    </citation>
    <scope>NUCLEOTIDE SEQUENCE [LARGE SCALE GENOMIC DNA]</scope>
    <source>
        <strain evidence="2">Khon Kaen</strain>
    </source>
</reference>
<protein>
    <recommendedName>
        <fullName evidence="1">Glutaredoxin-like protein</fullName>
    </recommendedName>
</protein>
<evidence type="ECO:0000313" key="2">
    <source>
        <dbReference type="EMBL" id="OON23562.1"/>
    </source>
</evidence>
<evidence type="ECO:0000313" key="3">
    <source>
        <dbReference type="Proteomes" id="UP000243686"/>
    </source>
</evidence>
<dbReference type="PANTHER" id="PTHR33558">
    <property type="entry name" value="GLUTAREDOXIN-LIKE PROTEIN C5ORF63 HOMOLOG"/>
    <property type="match status" value="1"/>
</dbReference>
<dbReference type="Gene3D" id="3.40.30.10">
    <property type="entry name" value="Glutaredoxin"/>
    <property type="match status" value="1"/>
</dbReference>
<dbReference type="PANTHER" id="PTHR33558:SF1">
    <property type="entry name" value="GLUTAREDOXIN-LIKE PROTEIN C5ORF63 HOMOLOG"/>
    <property type="match status" value="1"/>
</dbReference>
<keyword evidence="1" id="KW-0813">Transport</keyword>
<dbReference type="CDD" id="cd01659">
    <property type="entry name" value="TRX_superfamily"/>
    <property type="match status" value="1"/>
</dbReference>
<dbReference type="InterPro" id="IPR036249">
    <property type="entry name" value="Thioredoxin-like_sf"/>
</dbReference>
<gene>
    <name evidence="2" type="ORF">X801_00518</name>
</gene>
<keyword evidence="3" id="KW-1185">Reference proteome</keyword>
<dbReference type="SUPFAM" id="SSF52833">
    <property type="entry name" value="Thioredoxin-like"/>
    <property type="match status" value="1"/>
</dbReference>
<dbReference type="Proteomes" id="UP000243686">
    <property type="component" value="Unassembled WGS sequence"/>
</dbReference>